<evidence type="ECO:0000256" key="1">
    <source>
        <dbReference type="ARBA" id="ARBA00006625"/>
    </source>
</evidence>
<keyword evidence="2 5" id="KW-0378">Hydrolase</keyword>
<feature type="domain" description="Choloylglycine hydrolase/NAAA C-terminal" evidence="4">
    <location>
        <begin position="24"/>
        <end position="345"/>
    </location>
</feature>
<evidence type="ECO:0000259" key="4">
    <source>
        <dbReference type="Pfam" id="PF02275"/>
    </source>
</evidence>
<dbReference type="GO" id="GO:0045302">
    <property type="term" value="F:choloylglycine hydrolase activity"/>
    <property type="evidence" value="ECO:0007669"/>
    <property type="project" value="UniProtKB-EC"/>
</dbReference>
<dbReference type="InterPro" id="IPR052193">
    <property type="entry name" value="Peptidase_C59"/>
</dbReference>
<evidence type="ECO:0000256" key="3">
    <source>
        <dbReference type="SAM" id="SignalP"/>
    </source>
</evidence>
<feature type="signal peptide" evidence="3">
    <location>
        <begin position="1"/>
        <end position="23"/>
    </location>
</feature>
<dbReference type="AlphaFoldDB" id="A0A0U1HXN3"/>
<dbReference type="InterPro" id="IPR029055">
    <property type="entry name" value="Ntn_hydrolases_N"/>
</dbReference>
<evidence type="ECO:0000256" key="2">
    <source>
        <dbReference type="ARBA" id="ARBA00022801"/>
    </source>
</evidence>
<keyword evidence="3" id="KW-0732">Signal</keyword>
<gene>
    <name evidence="5" type="primary">cbh</name>
    <name evidence="5" type="ORF">ERS008555_03658</name>
</gene>
<name>A0A0U1HXN3_YERRO</name>
<reference evidence="5 6" key="1">
    <citation type="submission" date="2015-03" db="EMBL/GenBank/DDBJ databases">
        <authorList>
            <person name="Murphy D."/>
        </authorList>
    </citation>
    <scope>NUCLEOTIDE SEQUENCE [LARGE SCALE GENOMIC DNA]</scope>
    <source>
        <strain evidence="5 6">68/02</strain>
    </source>
</reference>
<dbReference type="Gene3D" id="3.60.60.10">
    <property type="entry name" value="Penicillin V Acylase, Chain A"/>
    <property type="match status" value="1"/>
</dbReference>
<dbReference type="Pfam" id="PF02275">
    <property type="entry name" value="CBAH"/>
    <property type="match status" value="1"/>
</dbReference>
<dbReference type="EC" id="3.5.1.24" evidence="5"/>
<feature type="chain" id="PRO_5006709438" evidence="3">
    <location>
        <begin position="24"/>
        <end position="362"/>
    </location>
</feature>
<dbReference type="Proteomes" id="UP000042054">
    <property type="component" value="Unassembled WGS sequence"/>
</dbReference>
<protein>
    <submittedName>
        <fullName evidence="5">Choloylglycine hydrolase</fullName>
        <ecNumber evidence="5">3.5.1.24</ecNumber>
    </submittedName>
</protein>
<dbReference type="PANTHER" id="PTHR35527">
    <property type="entry name" value="CHOLOYLGLYCINE HYDROLASE"/>
    <property type="match status" value="1"/>
</dbReference>
<dbReference type="EMBL" id="CTKE01000024">
    <property type="protein sequence ID" value="CQI96555.1"/>
    <property type="molecule type" value="Genomic_DNA"/>
</dbReference>
<evidence type="ECO:0000313" key="5">
    <source>
        <dbReference type="EMBL" id="CQI96555.1"/>
    </source>
</evidence>
<proteinExistence type="inferred from homology"/>
<comment type="similarity">
    <text evidence="1">Belongs to the peptidase C59 family.</text>
</comment>
<dbReference type="PANTHER" id="PTHR35527:SF2">
    <property type="entry name" value="HYDROLASE"/>
    <property type="match status" value="1"/>
</dbReference>
<organism evidence="5 6">
    <name type="scientific">Yersinia rohdei</name>
    <dbReference type="NCBI Taxonomy" id="29485"/>
    <lineage>
        <taxon>Bacteria</taxon>
        <taxon>Pseudomonadati</taxon>
        <taxon>Pseudomonadota</taxon>
        <taxon>Gammaproteobacteria</taxon>
        <taxon>Enterobacterales</taxon>
        <taxon>Yersiniaceae</taxon>
        <taxon>Yersinia</taxon>
    </lineage>
</organism>
<accession>A0A0U1HXN3</accession>
<dbReference type="PROSITE" id="PS51257">
    <property type="entry name" value="PROKAR_LIPOPROTEIN"/>
    <property type="match status" value="1"/>
</dbReference>
<dbReference type="STRING" id="29485.CH64_1281"/>
<dbReference type="SUPFAM" id="SSF56235">
    <property type="entry name" value="N-terminal nucleophile aminohydrolases (Ntn hydrolases)"/>
    <property type="match status" value="1"/>
</dbReference>
<sequence length="362" mass="40246">MKFNKILNCMLSTLLVTSLSSIACSSLAITDKQNNIYHGRTLELTADLPSWITYYPKNTHFQKKAPNGKNGISYDAKYEILAISTEIYFDGDNHNIFQGLNSGGLSFSANMVPEANLSTPDEKYYDKVIPVTAIGEWALASFSTVEEVKKAVESGYFWSPVLKNFGDLKSPLHYAFYDKKGGSIVVEVLDGKLHVYDNPTRVMTNGPDFPWHLKNLNNYSQLTNVDRSSAKLGNILVTQPDSGIATSDLPSSDTSVGRFVRAVYYSSYAPKGDSPAEAMNTLAHVMNRFDRTKNITVDVMGESQSVNTKPESEYTVWTSMSDLSNGVMLVRGYNDINYSKYTLAQFKDASKPVFEPINTIKK</sequence>
<evidence type="ECO:0000313" key="6">
    <source>
        <dbReference type="Proteomes" id="UP000042054"/>
    </source>
</evidence>
<dbReference type="RefSeq" id="WP_050535436.1">
    <property type="nucleotide sequence ID" value="NZ_CABIHO010000028.1"/>
</dbReference>
<dbReference type="OrthoDB" id="9794717at2"/>
<dbReference type="InterPro" id="IPR029132">
    <property type="entry name" value="CBAH/NAAA_C"/>
</dbReference>